<dbReference type="InterPro" id="IPR050277">
    <property type="entry name" value="Sodium:Solute_Symporter"/>
</dbReference>
<keyword evidence="8 14" id="KW-0915">Sodium</keyword>
<feature type="transmembrane region" description="Helical" evidence="14">
    <location>
        <begin position="420"/>
        <end position="439"/>
    </location>
</feature>
<keyword evidence="7 14" id="KW-1133">Transmembrane helix</keyword>
<feature type="transmembrane region" description="Helical" evidence="14">
    <location>
        <begin position="159"/>
        <end position="184"/>
    </location>
</feature>
<keyword evidence="3 14" id="KW-0813">Transport</keyword>
<keyword evidence="14" id="KW-0029">Amino-acid transport</keyword>
<feature type="transmembrane region" description="Helical" evidence="14">
    <location>
        <begin position="235"/>
        <end position="255"/>
    </location>
</feature>
<feature type="transmembrane region" description="Helical" evidence="14">
    <location>
        <begin position="126"/>
        <end position="147"/>
    </location>
</feature>
<dbReference type="EMBL" id="DTMZ01000081">
    <property type="protein sequence ID" value="HGD13151.1"/>
    <property type="molecule type" value="Genomic_DNA"/>
</dbReference>
<dbReference type="CDD" id="cd11475">
    <property type="entry name" value="SLC5sbd_PutP"/>
    <property type="match status" value="1"/>
</dbReference>
<evidence type="ECO:0000256" key="13">
    <source>
        <dbReference type="RuleBase" id="RU362091"/>
    </source>
</evidence>
<comment type="similarity">
    <text evidence="2 13">Belongs to the sodium:solute symporter (SSF) (TC 2.A.21) family.</text>
</comment>
<feature type="transmembrane region" description="Helical" evidence="14">
    <location>
        <begin position="75"/>
        <end position="95"/>
    </location>
</feature>
<dbReference type="GO" id="GO:0031402">
    <property type="term" value="F:sodium ion binding"/>
    <property type="evidence" value="ECO:0007669"/>
    <property type="project" value="UniProtKB-UniRule"/>
</dbReference>
<dbReference type="InterPro" id="IPR038377">
    <property type="entry name" value="Na/Glc_symporter_sf"/>
</dbReference>
<feature type="transmembrane region" description="Helical" evidence="14">
    <location>
        <begin position="6"/>
        <end position="25"/>
    </location>
</feature>
<reference evidence="15" key="1">
    <citation type="journal article" date="2020" name="mSystems">
        <title>Genome- and Community-Level Interaction Insights into Carbon Utilization and Element Cycling Functions of Hydrothermarchaeota in Hydrothermal Sediment.</title>
        <authorList>
            <person name="Zhou Z."/>
            <person name="Liu Y."/>
            <person name="Xu W."/>
            <person name="Pan J."/>
            <person name="Luo Z.H."/>
            <person name="Li M."/>
        </authorList>
    </citation>
    <scope>NUCLEOTIDE SEQUENCE [LARGE SCALE GENOMIC DNA]</scope>
    <source>
        <strain evidence="15">SpSt-914</strain>
    </source>
</reference>
<organism evidence="15">
    <name type="scientific">candidate division WOR-3 bacterium</name>
    <dbReference type="NCBI Taxonomy" id="2052148"/>
    <lineage>
        <taxon>Bacteria</taxon>
        <taxon>Bacteria division WOR-3</taxon>
    </lineage>
</organism>
<dbReference type="NCBIfam" id="TIGR00813">
    <property type="entry name" value="sss"/>
    <property type="match status" value="1"/>
</dbReference>
<evidence type="ECO:0000256" key="4">
    <source>
        <dbReference type="ARBA" id="ARBA00022475"/>
    </source>
</evidence>
<evidence type="ECO:0000256" key="3">
    <source>
        <dbReference type="ARBA" id="ARBA00022448"/>
    </source>
</evidence>
<comment type="subcellular location">
    <subcellularLocation>
        <location evidence="1 14">Cell membrane</location>
        <topology evidence="1 14">Multi-pass membrane protein</topology>
    </subcellularLocation>
</comment>
<sequence>MNPTVIYTLVLFFYLVSLFIIGVLTSARMKRSAEGFYLGSRSLGPWVTAFSFVAAYFSSVVIIGGGGFGYKYGMATLWIGATNVLVGTLLAWIVLGKRTRALTTRLNSITLPDLFAKRYSSPETRFYSALIIGIFLLIYSVSVLQGMGHSFAILMDLPYIYGLLISGVIIIVYVAMGGYLAVVWTGFFQAWLMIFSLLILTAAAVARAGGLHQLFTRLTEIEQGKFVQTPGEWGWAGLLSYAAIVSFGVWGMPQLISRFYSIKSLKVLKLGTVLATIGATMALLPYFNGAATRLFFPNLTNPDQAIPNLVKSSLSPFFAAVFLTGVVAAGMSTFAAVLITAASAIVKDLIRDSFKLQLSNEKEVLFSRLVAAGIGIIAFLIAIKPPAMILVITGFSWAVIAATTLWPYLLGLYWKRASRIAAFTSMLAGSTTALLWMALKNPFKIHGFIPGILVSLLFFVLFSLIFPERNFKISNGRN</sequence>
<proteinExistence type="inferred from homology"/>
<evidence type="ECO:0000256" key="1">
    <source>
        <dbReference type="ARBA" id="ARBA00004651"/>
    </source>
</evidence>
<keyword evidence="6 14" id="KW-0769">Symport</keyword>
<feature type="transmembrane region" description="Helical" evidence="14">
    <location>
        <begin position="317"/>
        <end position="345"/>
    </location>
</feature>
<name>A0A7V3PTC9_UNCW3</name>
<keyword evidence="4 14" id="KW-1003">Cell membrane</keyword>
<evidence type="ECO:0000256" key="11">
    <source>
        <dbReference type="ARBA" id="ARBA00023201"/>
    </source>
</evidence>
<dbReference type="GO" id="GO:0015824">
    <property type="term" value="P:proline transport"/>
    <property type="evidence" value="ECO:0007669"/>
    <property type="project" value="UniProtKB-UniRule"/>
</dbReference>
<dbReference type="InterPro" id="IPR001734">
    <property type="entry name" value="Na/solute_symporter"/>
</dbReference>
<dbReference type="PANTHER" id="PTHR48086">
    <property type="entry name" value="SODIUM/PROLINE SYMPORTER-RELATED"/>
    <property type="match status" value="1"/>
</dbReference>
<accession>A0A7V3PTC9</accession>
<comment type="catalytic activity">
    <reaction evidence="12">
        <text>L-proline(in) + Na(+)(in) = L-proline(out) + Na(+)(out)</text>
        <dbReference type="Rhea" id="RHEA:28967"/>
        <dbReference type="ChEBI" id="CHEBI:29101"/>
        <dbReference type="ChEBI" id="CHEBI:60039"/>
    </reaction>
</comment>
<dbReference type="AlphaFoldDB" id="A0A7V3PTC9"/>
<evidence type="ECO:0000256" key="6">
    <source>
        <dbReference type="ARBA" id="ARBA00022847"/>
    </source>
</evidence>
<feature type="transmembrane region" description="Helical" evidence="14">
    <location>
        <begin position="389"/>
        <end position="413"/>
    </location>
</feature>
<comment type="function">
    <text evidence="14">Catalyzes the sodium-dependent uptake of extracellular L-proline.</text>
</comment>
<keyword evidence="10 14" id="KW-0472">Membrane</keyword>
<dbReference type="PANTHER" id="PTHR48086:SF3">
    <property type="entry name" value="SODIUM_PROLINE SYMPORTER"/>
    <property type="match status" value="1"/>
</dbReference>
<evidence type="ECO:0000256" key="2">
    <source>
        <dbReference type="ARBA" id="ARBA00006434"/>
    </source>
</evidence>
<feature type="transmembrane region" description="Helical" evidence="14">
    <location>
        <begin position="445"/>
        <end position="466"/>
    </location>
</feature>
<evidence type="ECO:0000256" key="10">
    <source>
        <dbReference type="ARBA" id="ARBA00023136"/>
    </source>
</evidence>
<comment type="caution">
    <text evidence="15">The sequence shown here is derived from an EMBL/GenBank/DDBJ whole genome shotgun (WGS) entry which is preliminary data.</text>
</comment>
<gene>
    <name evidence="15" type="ORF">ENX16_03635</name>
</gene>
<keyword evidence="5 14" id="KW-0812">Transmembrane</keyword>
<evidence type="ECO:0000256" key="14">
    <source>
        <dbReference type="RuleBase" id="RU366012"/>
    </source>
</evidence>
<feature type="transmembrane region" description="Helical" evidence="14">
    <location>
        <begin position="46"/>
        <end position="69"/>
    </location>
</feature>
<dbReference type="GO" id="GO:0005298">
    <property type="term" value="F:proline:sodium symporter activity"/>
    <property type="evidence" value="ECO:0007669"/>
    <property type="project" value="UniProtKB-UniRule"/>
</dbReference>
<evidence type="ECO:0000256" key="8">
    <source>
        <dbReference type="ARBA" id="ARBA00023053"/>
    </source>
</evidence>
<dbReference type="InterPro" id="IPR011851">
    <property type="entry name" value="Na/Pro_symporter"/>
</dbReference>
<dbReference type="GO" id="GO:0005886">
    <property type="term" value="C:plasma membrane"/>
    <property type="evidence" value="ECO:0007669"/>
    <property type="project" value="UniProtKB-SubCell"/>
</dbReference>
<dbReference type="PROSITE" id="PS50283">
    <property type="entry name" value="NA_SOLUT_SYMP_3"/>
    <property type="match status" value="1"/>
</dbReference>
<evidence type="ECO:0000256" key="7">
    <source>
        <dbReference type="ARBA" id="ARBA00022989"/>
    </source>
</evidence>
<protein>
    <recommendedName>
        <fullName evidence="14">Sodium/proline symporter</fullName>
    </recommendedName>
    <alternativeName>
        <fullName evidence="14">Proline permease</fullName>
    </alternativeName>
</protein>
<keyword evidence="9 14" id="KW-0406">Ion transport</keyword>
<evidence type="ECO:0000256" key="12">
    <source>
        <dbReference type="ARBA" id="ARBA00033708"/>
    </source>
</evidence>
<feature type="transmembrane region" description="Helical" evidence="14">
    <location>
        <begin position="365"/>
        <end position="383"/>
    </location>
</feature>
<keyword evidence="11 14" id="KW-0739">Sodium transport</keyword>
<dbReference type="Gene3D" id="1.20.1730.10">
    <property type="entry name" value="Sodium/glucose cotransporter"/>
    <property type="match status" value="1"/>
</dbReference>
<dbReference type="Pfam" id="PF00474">
    <property type="entry name" value="SSF"/>
    <property type="match status" value="1"/>
</dbReference>
<feature type="transmembrane region" description="Helical" evidence="14">
    <location>
        <begin position="267"/>
        <end position="287"/>
    </location>
</feature>
<evidence type="ECO:0000313" key="15">
    <source>
        <dbReference type="EMBL" id="HGD13151.1"/>
    </source>
</evidence>
<feature type="transmembrane region" description="Helical" evidence="14">
    <location>
        <begin position="191"/>
        <end position="215"/>
    </location>
</feature>
<evidence type="ECO:0000256" key="9">
    <source>
        <dbReference type="ARBA" id="ARBA00023065"/>
    </source>
</evidence>
<evidence type="ECO:0000256" key="5">
    <source>
        <dbReference type="ARBA" id="ARBA00022692"/>
    </source>
</evidence>